<dbReference type="Gene3D" id="3.60.10.10">
    <property type="entry name" value="Endonuclease/exonuclease/phosphatase"/>
    <property type="match status" value="1"/>
</dbReference>
<dbReference type="EMBL" id="LNIX01000003">
    <property type="protein sequence ID" value="OXA58377.1"/>
    <property type="molecule type" value="Genomic_DNA"/>
</dbReference>
<dbReference type="PANTHER" id="PTHR11200:SF275">
    <property type="entry name" value="LD06095P"/>
    <property type="match status" value="1"/>
</dbReference>
<feature type="domain" description="Inositol polyphosphate-related phosphatase" evidence="2">
    <location>
        <begin position="2"/>
        <end position="315"/>
    </location>
</feature>
<comment type="caution">
    <text evidence="3">The sequence shown here is derived from an EMBL/GenBank/DDBJ whole genome shotgun (WGS) entry which is preliminary data.</text>
</comment>
<dbReference type="OMA" id="DMFIILQ"/>
<dbReference type="GO" id="GO:0005886">
    <property type="term" value="C:plasma membrane"/>
    <property type="evidence" value="ECO:0007669"/>
    <property type="project" value="TreeGrafter"/>
</dbReference>
<dbReference type="GO" id="GO:0005737">
    <property type="term" value="C:cytoplasm"/>
    <property type="evidence" value="ECO:0007669"/>
    <property type="project" value="TreeGrafter"/>
</dbReference>
<dbReference type="SUPFAM" id="SSF56219">
    <property type="entry name" value="DNase I-like"/>
    <property type="match status" value="1"/>
</dbReference>
<evidence type="ECO:0000259" key="2">
    <source>
        <dbReference type="SMART" id="SM00128"/>
    </source>
</evidence>
<organism evidence="3 4">
    <name type="scientific">Folsomia candida</name>
    <name type="common">Springtail</name>
    <dbReference type="NCBI Taxonomy" id="158441"/>
    <lineage>
        <taxon>Eukaryota</taxon>
        <taxon>Metazoa</taxon>
        <taxon>Ecdysozoa</taxon>
        <taxon>Arthropoda</taxon>
        <taxon>Hexapoda</taxon>
        <taxon>Collembola</taxon>
        <taxon>Entomobryomorpha</taxon>
        <taxon>Isotomoidea</taxon>
        <taxon>Isotomidae</taxon>
        <taxon>Proisotominae</taxon>
        <taxon>Folsomia</taxon>
    </lineage>
</organism>
<dbReference type="Pfam" id="PF17751">
    <property type="entry name" value="SKICH"/>
    <property type="match status" value="1"/>
</dbReference>
<protein>
    <submittedName>
        <fullName evidence="3">Inositol polyphosphate 5-phosphatase K</fullName>
    </submittedName>
</protein>
<accession>A0A226EML7</accession>
<dbReference type="Gene3D" id="2.60.40.2840">
    <property type="match status" value="1"/>
</dbReference>
<comment type="similarity">
    <text evidence="1">Belongs to the inositol 1,4,5-trisphosphate 5-phosphatase type II family.</text>
</comment>
<evidence type="ECO:0000313" key="3">
    <source>
        <dbReference type="EMBL" id="OXA58377.1"/>
    </source>
</evidence>
<evidence type="ECO:0000256" key="1">
    <source>
        <dbReference type="ARBA" id="ARBA00005910"/>
    </source>
</evidence>
<dbReference type="GO" id="GO:0004439">
    <property type="term" value="F:phosphatidylinositol-4,5-bisphosphate 5-phosphatase activity"/>
    <property type="evidence" value="ECO:0007669"/>
    <property type="project" value="TreeGrafter"/>
</dbReference>
<reference evidence="3 4" key="1">
    <citation type="submission" date="2015-12" db="EMBL/GenBank/DDBJ databases">
        <title>The genome of Folsomia candida.</title>
        <authorList>
            <person name="Faddeeva A."/>
            <person name="Derks M.F."/>
            <person name="Anvar Y."/>
            <person name="Smit S."/>
            <person name="Van Straalen N."/>
            <person name="Roelofs D."/>
        </authorList>
    </citation>
    <scope>NUCLEOTIDE SEQUENCE [LARGE SCALE GENOMIC DNA]</scope>
    <source>
        <strain evidence="3 4">VU population</strain>
        <tissue evidence="3">Whole body</tissue>
    </source>
</reference>
<dbReference type="Pfam" id="PF22669">
    <property type="entry name" value="Exo_endo_phos2"/>
    <property type="match status" value="1"/>
</dbReference>
<dbReference type="InterPro" id="IPR036691">
    <property type="entry name" value="Endo/exonu/phosph_ase_sf"/>
</dbReference>
<dbReference type="Proteomes" id="UP000198287">
    <property type="component" value="Unassembled WGS sequence"/>
</dbReference>
<dbReference type="OrthoDB" id="62798at2759"/>
<dbReference type="GO" id="GO:0001726">
    <property type="term" value="C:ruffle"/>
    <property type="evidence" value="ECO:0007669"/>
    <property type="project" value="TreeGrafter"/>
</dbReference>
<dbReference type="STRING" id="158441.A0A226EML7"/>
<dbReference type="PANTHER" id="PTHR11200">
    <property type="entry name" value="INOSITOL 5-PHOSPHATASE"/>
    <property type="match status" value="1"/>
</dbReference>
<keyword evidence="4" id="KW-1185">Reference proteome</keyword>
<dbReference type="SMART" id="SM00128">
    <property type="entry name" value="IPPc"/>
    <property type="match status" value="1"/>
</dbReference>
<proteinExistence type="inferred from homology"/>
<dbReference type="InterPro" id="IPR046985">
    <property type="entry name" value="IP5"/>
</dbReference>
<name>A0A226EML7_FOLCA</name>
<dbReference type="InterPro" id="IPR000300">
    <property type="entry name" value="IPPc"/>
</dbReference>
<gene>
    <name evidence="3" type="ORF">Fcan01_07543</name>
</gene>
<evidence type="ECO:0000313" key="4">
    <source>
        <dbReference type="Proteomes" id="UP000198287"/>
    </source>
</evidence>
<dbReference type="FunFam" id="3.60.10.10:FF:000060">
    <property type="entry name" value="Uncharacterized protein, isoform C"/>
    <property type="match status" value="1"/>
</dbReference>
<dbReference type="InterPro" id="IPR041611">
    <property type="entry name" value="SKICH"/>
</dbReference>
<dbReference type="AlphaFoldDB" id="A0A226EML7"/>
<sequence length="440" mass="50086">MEDFLVYSLTYNVATRFPGPGDDFRPILGLDTSSSSTSTYVKIPDMYIIALQEVKAQPQNMVWDTLFDDPWTAKVKDALAPFSFVKIHTLRMQGLVTSLYLKRSHLVYLRDVETLWTRRGFGGMWGNKGAVSIRLVLHGCSLCIVNCHLTPHDHMLKERISDYQEILHGQTFSYQETSNILFHDYVFWMGDFNFRLNGNTTSDEIVDGVSNGKCSELLKEDQLLQVRMSGEAFSELHELPITFPPTYKFETGVDNYDSKRRPAWTDRILYHVNASAYDNVTLKVEGNNYKAHMPFRCSDHRPVTASFQIRVFRPTTLKLVDFVNVPLWYTGESNKVFFKVVPTLETSPDDWIAIFKADFTSIDDYVAYVYATLPHIDAEEEGRVSTDESSGERSVTFSENSINFDGSYVLMYFAHASRSIYGMSNVFESASRGLAAGADL</sequence>
<dbReference type="GO" id="GO:0046856">
    <property type="term" value="P:phosphatidylinositol dephosphorylation"/>
    <property type="evidence" value="ECO:0007669"/>
    <property type="project" value="InterPro"/>
</dbReference>